<comment type="PTM">
    <text evidence="14">Proteolytically cleaved before the transmembrane segment to yield the secreted ectodomain incorporated in the zona pellucida.</text>
</comment>
<comment type="domain">
    <text evidence="14">The ZP domain is involved in the polymerization of the ZP proteins to form the zona pellucida.</text>
</comment>
<protein>
    <recommendedName>
        <fullName evidence="3 14">Zona pellucida sperm-binding protein 3</fullName>
    </recommendedName>
</protein>
<evidence type="ECO:0000256" key="10">
    <source>
        <dbReference type="ARBA" id="ARBA00022989"/>
    </source>
</evidence>
<evidence type="ECO:0000256" key="3">
    <source>
        <dbReference type="ARBA" id="ARBA00017980"/>
    </source>
</evidence>
<feature type="chain" id="PRO_5029934460" description="Zona pellucida sperm-binding protein 3" evidence="14">
    <location>
        <begin position="21"/>
        <end position="448"/>
    </location>
</feature>
<evidence type="ECO:0000256" key="13">
    <source>
        <dbReference type="ARBA" id="ARBA00023180"/>
    </source>
</evidence>
<dbReference type="Gene3D" id="2.60.40.4100">
    <property type="entry name" value="Zona pellucida, ZP-C domain"/>
    <property type="match status" value="1"/>
</dbReference>
<dbReference type="InterPro" id="IPR048290">
    <property type="entry name" value="ZP_chr"/>
</dbReference>
<keyword evidence="6 14" id="KW-0272">Extracellular matrix</keyword>
<dbReference type="Proteomes" id="UP000593565">
    <property type="component" value="Unassembled WGS sequence"/>
</dbReference>
<evidence type="ECO:0000256" key="8">
    <source>
        <dbReference type="ARBA" id="ARBA00022692"/>
    </source>
</evidence>
<accession>A0A7J6BD76</accession>
<dbReference type="GO" id="GO:0035805">
    <property type="term" value="C:egg coat"/>
    <property type="evidence" value="ECO:0007669"/>
    <property type="project" value="UniProtKB-SubCell"/>
</dbReference>
<gene>
    <name evidence="17" type="ORF">AMELA_G00028420</name>
</gene>
<keyword evidence="4 14" id="KW-1003">Cell membrane</keyword>
<keyword evidence="12 14" id="KW-1015">Disulfide bond</keyword>
<dbReference type="Gene3D" id="2.60.40.3210">
    <property type="entry name" value="Zona pellucida, ZP-N domain"/>
    <property type="match status" value="1"/>
</dbReference>
<dbReference type="PANTHER" id="PTHR11576">
    <property type="entry name" value="ZONA PELLUCIDA SPERM-BINDING PROTEIN 3"/>
    <property type="match status" value="1"/>
</dbReference>
<evidence type="ECO:0000256" key="9">
    <source>
        <dbReference type="ARBA" id="ARBA00022729"/>
    </source>
</evidence>
<dbReference type="GO" id="GO:2000344">
    <property type="term" value="P:positive regulation of acrosome reaction"/>
    <property type="evidence" value="ECO:0007669"/>
    <property type="project" value="UniProtKB-UniRule"/>
</dbReference>
<dbReference type="Pfam" id="PF23344">
    <property type="entry name" value="ZP-N"/>
    <property type="match status" value="1"/>
</dbReference>
<evidence type="ECO:0000256" key="5">
    <source>
        <dbReference type="ARBA" id="ARBA00022525"/>
    </source>
</evidence>
<dbReference type="FunFam" id="2.60.40.3210:FF:000001">
    <property type="entry name" value="Zona pellucida sperm-binding protein 3"/>
    <property type="match status" value="1"/>
</dbReference>
<evidence type="ECO:0000256" key="4">
    <source>
        <dbReference type="ARBA" id="ARBA00022475"/>
    </source>
</evidence>
<dbReference type="Pfam" id="PF00100">
    <property type="entry name" value="Zona_pellucida"/>
    <property type="match status" value="1"/>
</dbReference>
<keyword evidence="9 14" id="KW-0732">Signal</keyword>
<keyword evidence="10" id="KW-1133">Transmembrane helix</keyword>
<dbReference type="InterPro" id="IPR055355">
    <property type="entry name" value="ZP-C"/>
</dbReference>
<evidence type="ECO:0000256" key="7">
    <source>
        <dbReference type="ARBA" id="ARBA00022685"/>
    </source>
</evidence>
<sequence>MGLNQVGFAVLLLLAVGVSAAQWPGLRDVPAGFHLNKPGHPSLQMSAGLPSQQMQSGPQSGSHAVAPLGLHLQNPSVAQVQPVKKLTWHFPAAPQIPTPPAAPQIPTPPAAPQIPTPPTPMHLATPSEVAPTQGVTARCNETAVYVEVRKDLLSTSAPLNIAALTLGGCAAKGVAVSSEVLVYESPLHGCNSKLAVTANELVYIFNLSTASAPLSSSPLVRSAGVKILIECHYLRFHNVSSSALLPAWIPYASAQAAEEHLVFSLRLMMDDWISERPSDYYYHLGELINIEASVVQFNHVPLRVFVDSCVATAVPDINAVPRYSFIENHGCLIDAKLTHSSSHFMPQTQAAKLGFQLEAFKFQQVTSSWVYIACILKATAASVPADAELKACSFSGNGWTAAYGADQVCSCCSSSCGLRKGRDLSSGQGLQLEREVSLGPIMVLENVW</sequence>
<evidence type="ECO:0000256" key="2">
    <source>
        <dbReference type="ARBA" id="ARBA00006735"/>
    </source>
</evidence>
<evidence type="ECO:0000259" key="16">
    <source>
        <dbReference type="PROSITE" id="PS51034"/>
    </source>
</evidence>
<keyword evidence="7 14" id="KW-0165">Cleavage on pair of basic residues</keyword>
<keyword evidence="11" id="KW-0472">Membrane</keyword>
<dbReference type="PANTHER" id="PTHR11576:SF2">
    <property type="entry name" value="ZONA PELLUCIDA SPERM-BINDING PROTEIN 3"/>
    <property type="match status" value="1"/>
</dbReference>
<keyword evidence="5 14" id="KW-0964">Secreted</keyword>
<comment type="function">
    <text evidence="14">Component of the zona pellucida, an extracellular matrix surrounding oocytes which mediates sperm binding, induction of the acrosome reaction and prevents post-fertilization polyspermy. The zona pellucida is composed of 3 to 4 glycoproteins, ZP1, ZP2, ZP3, and ZP4. ZP3 is essential for sperm binding and zona matrix formation.</text>
</comment>
<dbReference type="InterPro" id="IPR042235">
    <property type="entry name" value="ZP-C_dom"/>
</dbReference>
<dbReference type="GO" id="GO:0032190">
    <property type="term" value="F:acrosin binding"/>
    <property type="evidence" value="ECO:0007669"/>
    <property type="project" value="TreeGrafter"/>
</dbReference>
<comment type="subcellular location">
    <subcellularLocation>
        <location evidence="1">Secreted</location>
        <location evidence="1">Extracellular space</location>
        <location evidence="1">Extracellular matrix</location>
    </subcellularLocation>
    <subcellularLocation>
        <location evidence="14">Zona pellucida</location>
    </subcellularLocation>
    <subcellularLocation>
        <location evidence="14">Cell membrane</location>
        <topology evidence="14">Single-pass type I membrane protein</topology>
    </subcellularLocation>
</comment>
<dbReference type="EMBL" id="JAAGNN010000002">
    <property type="protein sequence ID" value="KAF4093045.1"/>
    <property type="molecule type" value="Genomic_DNA"/>
</dbReference>
<evidence type="ECO:0000256" key="12">
    <source>
        <dbReference type="ARBA" id="ARBA00023157"/>
    </source>
</evidence>
<feature type="signal peptide" evidence="14">
    <location>
        <begin position="1"/>
        <end position="20"/>
    </location>
</feature>
<evidence type="ECO:0000256" key="15">
    <source>
        <dbReference type="SAM" id="MobiDB-lite"/>
    </source>
</evidence>
<dbReference type="InterPro" id="IPR001507">
    <property type="entry name" value="ZP_dom"/>
</dbReference>
<evidence type="ECO:0000256" key="6">
    <source>
        <dbReference type="ARBA" id="ARBA00022530"/>
    </source>
</evidence>
<dbReference type="PRINTS" id="PR00023">
    <property type="entry name" value="ZPELLUCIDA"/>
</dbReference>
<comment type="caution">
    <text evidence="17">The sequence shown here is derived from an EMBL/GenBank/DDBJ whole genome shotgun (WGS) entry which is preliminary data.</text>
</comment>
<dbReference type="FunFam" id="2.60.40.4100:FF:000002">
    <property type="entry name" value="Zona pellucida sperm-binding protein 3"/>
    <property type="match status" value="1"/>
</dbReference>
<evidence type="ECO:0000256" key="14">
    <source>
        <dbReference type="RuleBase" id="RU367066"/>
    </source>
</evidence>
<evidence type="ECO:0000256" key="11">
    <source>
        <dbReference type="ARBA" id="ARBA00023136"/>
    </source>
</evidence>
<dbReference type="PROSITE" id="PS51034">
    <property type="entry name" value="ZP_2"/>
    <property type="match status" value="1"/>
</dbReference>
<feature type="region of interest" description="Disordered" evidence="15">
    <location>
        <begin position="37"/>
        <end position="64"/>
    </location>
</feature>
<dbReference type="InterPro" id="IPR055356">
    <property type="entry name" value="ZP-N"/>
</dbReference>
<evidence type="ECO:0000313" key="18">
    <source>
        <dbReference type="Proteomes" id="UP000593565"/>
    </source>
</evidence>
<proteinExistence type="inferred from homology"/>
<dbReference type="GO" id="GO:0007339">
    <property type="term" value="P:binding of sperm to zona pellucida"/>
    <property type="evidence" value="ECO:0007669"/>
    <property type="project" value="UniProtKB-UniRule"/>
</dbReference>
<keyword evidence="8" id="KW-0812">Transmembrane</keyword>
<keyword evidence="18" id="KW-1185">Reference proteome</keyword>
<evidence type="ECO:0000256" key="1">
    <source>
        <dbReference type="ARBA" id="ARBA00004498"/>
    </source>
</evidence>
<feature type="domain" description="ZP" evidence="16">
    <location>
        <begin position="138"/>
        <end position="399"/>
    </location>
</feature>
<name>A0A7J6BD76_AMEME</name>
<organism evidence="17 18">
    <name type="scientific">Ameiurus melas</name>
    <name type="common">Black bullhead</name>
    <name type="synonym">Silurus melas</name>
    <dbReference type="NCBI Taxonomy" id="219545"/>
    <lineage>
        <taxon>Eukaryota</taxon>
        <taxon>Metazoa</taxon>
        <taxon>Chordata</taxon>
        <taxon>Craniata</taxon>
        <taxon>Vertebrata</taxon>
        <taxon>Euteleostomi</taxon>
        <taxon>Actinopterygii</taxon>
        <taxon>Neopterygii</taxon>
        <taxon>Teleostei</taxon>
        <taxon>Ostariophysi</taxon>
        <taxon>Siluriformes</taxon>
        <taxon>Ictaluridae</taxon>
        <taxon>Ameiurus</taxon>
    </lineage>
</organism>
<dbReference type="AlphaFoldDB" id="A0A7J6BD76"/>
<dbReference type="GO" id="GO:0035804">
    <property type="term" value="F:structural constituent of egg coat"/>
    <property type="evidence" value="ECO:0007669"/>
    <property type="project" value="UniProtKB-UniRule"/>
</dbReference>
<comment type="similarity">
    <text evidence="2 14">Belongs to the ZP domain family. ZPC subfamily.</text>
</comment>
<evidence type="ECO:0000313" key="17">
    <source>
        <dbReference type="EMBL" id="KAF4093045.1"/>
    </source>
</evidence>
<keyword evidence="13" id="KW-0325">Glycoprotein</keyword>
<dbReference type="GO" id="GO:0005886">
    <property type="term" value="C:plasma membrane"/>
    <property type="evidence" value="ECO:0007669"/>
    <property type="project" value="UniProtKB-SubCell"/>
</dbReference>
<dbReference type="GO" id="GO:0035803">
    <property type="term" value="P:egg coat formation"/>
    <property type="evidence" value="ECO:0007669"/>
    <property type="project" value="UniProtKB-UniRule"/>
</dbReference>
<feature type="compositionally biased region" description="Low complexity" evidence="15">
    <location>
        <begin position="50"/>
        <end position="62"/>
    </location>
</feature>
<dbReference type="SMART" id="SM00241">
    <property type="entry name" value="ZP"/>
    <property type="match status" value="1"/>
</dbReference>
<reference evidence="17 18" key="1">
    <citation type="submission" date="2020-02" db="EMBL/GenBank/DDBJ databases">
        <title>A chromosome-scale genome assembly of the black bullhead catfish (Ameiurus melas).</title>
        <authorList>
            <person name="Wen M."/>
            <person name="Zham M."/>
            <person name="Cabau C."/>
            <person name="Klopp C."/>
            <person name="Donnadieu C."/>
            <person name="Roques C."/>
            <person name="Bouchez O."/>
            <person name="Lampietro C."/>
            <person name="Jouanno E."/>
            <person name="Herpin A."/>
            <person name="Louis A."/>
            <person name="Berthelot C."/>
            <person name="Parey E."/>
            <person name="Roest-Crollius H."/>
            <person name="Braasch I."/>
            <person name="Postlethwait J."/>
            <person name="Robinson-Rechavi M."/>
            <person name="Echchiki A."/>
            <person name="Begum T."/>
            <person name="Montfort J."/>
            <person name="Schartl M."/>
            <person name="Bobe J."/>
            <person name="Guiguen Y."/>
        </authorList>
    </citation>
    <scope>NUCLEOTIDE SEQUENCE [LARGE SCALE GENOMIC DNA]</scope>
    <source>
        <strain evidence="17">M_S1</strain>
        <tissue evidence="17">Blood</tissue>
    </source>
</reference>